<keyword evidence="5" id="KW-0472">Membrane</keyword>
<dbReference type="SUPFAM" id="SSF88723">
    <property type="entry name" value="PIN domain-like"/>
    <property type="match status" value="1"/>
</dbReference>
<evidence type="ECO:0000256" key="2">
    <source>
        <dbReference type="ARBA" id="ARBA00022722"/>
    </source>
</evidence>
<dbReference type="PANTHER" id="PTHR11603:SF147">
    <property type="entry name" value="MEMBRANE PROTEIN"/>
    <property type="match status" value="1"/>
</dbReference>
<feature type="transmembrane region" description="Helical" evidence="5">
    <location>
        <begin position="62"/>
        <end position="81"/>
    </location>
</feature>
<dbReference type="Gene3D" id="3.40.50.1010">
    <property type="entry name" value="5'-nuclease"/>
    <property type="match status" value="1"/>
</dbReference>
<dbReference type="EC" id="3.1.-.-" evidence="7"/>
<feature type="transmembrane region" description="Helical" evidence="5">
    <location>
        <begin position="93"/>
        <end position="114"/>
    </location>
</feature>
<keyword evidence="4" id="KW-0460">Magnesium</keyword>
<evidence type="ECO:0000259" key="6">
    <source>
        <dbReference type="PROSITE" id="PS50926"/>
    </source>
</evidence>
<comment type="caution">
    <text evidence="7">The sequence shown here is derived from an EMBL/GenBank/DDBJ whole genome shotgun (WGS) entry which is preliminary data.</text>
</comment>
<dbReference type="AlphaFoldDB" id="A0A1J5SIB6"/>
<dbReference type="GO" id="GO:0004518">
    <property type="term" value="F:nuclease activity"/>
    <property type="evidence" value="ECO:0007669"/>
    <property type="project" value="UniProtKB-KW"/>
</dbReference>
<evidence type="ECO:0000256" key="5">
    <source>
        <dbReference type="SAM" id="Phobius"/>
    </source>
</evidence>
<proteinExistence type="predicted"/>
<protein>
    <submittedName>
        <fullName evidence="7">Putative PIN and TRAM-domain containing protein</fullName>
        <ecNumber evidence="7">3.1.-.-</ecNumber>
    </submittedName>
</protein>
<dbReference type="InterPro" id="IPR052041">
    <property type="entry name" value="Nucleic_acid_metab_PIN/TRAM"/>
</dbReference>
<evidence type="ECO:0000313" key="7">
    <source>
        <dbReference type="EMBL" id="OIR08183.1"/>
    </source>
</evidence>
<feature type="transmembrane region" description="Helical" evidence="5">
    <location>
        <begin position="7"/>
        <end position="28"/>
    </location>
</feature>
<keyword evidence="3 7" id="KW-0378">Hydrolase</keyword>
<dbReference type="PROSITE" id="PS50926">
    <property type="entry name" value="TRAM"/>
    <property type="match status" value="1"/>
</dbReference>
<sequence>MKKTLVVIRAVFVALCAGAGWLVCYAITDWDPYRLRATVIGLLIGLLVVLVDILLKGFSLRGLSAVTFGLAMGALVSFLIGSSPIFSSGDPQIIYLVRLALFIICAYLCSVIALRGKDEFNLVIPYVRFVPHEVDVPLVVVDTSALIDGRIARICESGFLTSALVIPQFVLSELQAVADSTDLHKQARGRRGLEVLNELRKIKHLDIRIVESEVAKRQDVDAKLVFLAQQMNAKLLTTDYNLAKLAEFHGVTWLNLTQLSKALRPELMVGELIDVELVRPGKEEGQAVGYLADGSMVVINQARAHLGQRAEVEVVSVLPSAGGKMVFARLNRVLET</sequence>
<dbReference type="InterPro" id="IPR029060">
    <property type="entry name" value="PIN-like_dom_sf"/>
</dbReference>
<keyword evidence="5" id="KW-1133">Transmembrane helix</keyword>
<reference evidence="7" key="1">
    <citation type="submission" date="2016-10" db="EMBL/GenBank/DDBJ databases">
        <title>Sequence of Gallionella enrichment culture.</title>
        <authorList>
            <person name="Poehlein A."/>
            <person name="Muehling M."/>
            <person name="Daniel R."/>
        </authorList>
    </citation>
    <scope>NUCLEOTIDE SEQUENCE</scope>
</reference>
<dbReference type="SMART" id="SM00670">
    <property type="entry name" value="PINc"/>
    <property type="match status" value="1"/>
</dbReference>
<comment type="cofactor">
    <cofactor evidence="1">
        <name>Mg(2+)</name>
        <dbReference type="ChEBI" id="CHEBI:18420"/>
    </cofactor>
</comment>
<dbReference type="InterPro" id="IPR002716">
    <property type="entry name" value="PIN_dom"/>
</dbReference>
<dbReference type="PANTHER" id="PTHR11603">
    <property type="entry name" value="AAA FAMILY ATPASE"/>
    <property type="match status" value="1"/>
</dbReference>
<organism evidence="7">
    <name type="scientific">mine drainage metagenome</name>
    <dbReference type="NCBI Taxonomy" id="410659"/>
    <lineage>
        <taxon>unclassified sequences</taxon>
        <taxon>metagenomes</taxon>
        <taxon>ecological metagenomes</taxon>
    </lineage>
</organism>
<gene>
    <name evidence="7" type="ORF">GALL_96840</name>
</gene>
<evidence type="ECO:0000256" key="3">
    <source>
        <dbReference type="ARBA" id="ARBA00022801"/>
    </source>
</evidence>
<feature type="domain" description="TRAM" evidence="6">
    <location>
        <begin position="266"/>
        <end position="327"/>
    </location>
</feature>
<accession>A0A1J5SIB6</accession>
<keyword evidence="2" id="KW-0540">Nuclease</keyword>
<evidence type="ECO:0000256" key="4">
    <source>
        <dbReference type="ARBA" id="ARBA00022842"/>
    </source>
</evidence>
<keyword evidence="5" id="KW-0812">Transmembrane</keyword>
<dbReference type="Pfam" id="PF01850">
    <property type="entry name" value="PIN"/>
    <property type="match status" value="1"/>
</dbReference>
<dbReference type="GO" id="GO:0016787">
    <property type="term" value="F:hydrolase activity"/>
    <property type="evidence" value="ECO:0007669"/>
    <property type="project" value="UniProtKB-KW"/>
</dbReference>
<evidence type="ECO:0000256" key="1">
    <source>
        <dbReference type="ARBA" id="ARBA00001946"/>
    </source>
</evidence>
<dbReference type="InterPro" id="IPR002792">
    <property type="entry name" value="TRAM_dom"/>
</dbReference>
<dbReference type="CDD" id="cd09877">
    <property type="entry name" value="PIN_YacL-like"/>
    <property type="match status" value="1"/>
</dbReference>
<dbReference type="EMBL" id="MLJW01000033">
    <property type="protein sequence ID" value="OIR08183.1"/>
    <property type="molecule type" value="Genomic_DNA"/>
</dbReference>
<name>A0A1J5SIB6_9ZZZZ</name>
<feature type="transmembrane region" description="Helical" evidence="5">
    <location>
        <begin position="34"/>
        <end position="55"/>
    </location>
</feature>